<sequence length="231" mass="25821">MGVAASGEIINISARIDDIPNEPIIHAGPSPLPQKIEKPEGFAIHESDTRPETLPIADDGIVWRHTGHDVEPVDFRDYILTVERKDVKPTYVSLRGKSVEEKLKARGYDDVIINENGGLDYSKSKALYHNPDRLKPDGTPVEPIVKIKYTGNYPDDFEAANMAGFGQKSTPMLDGERYLWHHLDDYDPITNEGTMQLVVSDSHNGIQHNGGVSQFKDTNNVSEYPFRLPNK</sequence>
<evidence type="ECO:0000313" key="2">
    <source>
        <dbReference type="EMBL" id="EMR4587839.1"/>
    </source>
</evidence>
<dbReference type="EMBL" id="ABEXCJ040000001">
    <property type="protein sequence ID" value="ELR5215652.1"/>
    <property type="molecule type" value="Genomic_DNA"/>
</dbReference>
<dbReference type="GO" id="GO:0004519">
    <property type="term" value="F:endonuclease activity"/>
    <property type="evidence" value="ECO:0007669"/>
    <property type="project" value="UniProtKB-KW"/>
</dbReference>
<evidence type="ECO:0000313" key="1">
    <source>
        <dbReference type="EMBL" id="ELR5215652.1"/>
    </source>
</evidence>
<dbReference type="Pfam" id="PF14414">
    <property type="entry name" value="WHH"/>
    <property type="match status" value="1"/>
</dbReference>
<reference evidence="1" key="1">
    <citation type="submission" date="2023-10" db="EMBL/GenBank/DDBJ databases">
        <authorList>
            <consortium name="Clinical and Environmental Microbiology Branch: Whole genome sequencing antimicrobial resistance pathogens in the healthcare setting"/>
        </authorList>
    </citation>
    <scope>NUCLEOTIDE SEQUENCE</scope>
    <source>
        <strain evidence="1">2020QW-00022</strain>
    </source>
</reference>
<gene>
    <name evidence="2" type="ORF">M0K77_000085</name>
    <name evidence="1" type="ORF">M0K77_RS00425</name>
</gene>
<protein>
    <submittedName>
        <fullName evidence="1">HNH endonuclease</fullName>
    </submittedName>
</protein>
<name>A0AAD2VPT2_PRORE</name>
<keyword evidence="1" id="KW-0540">Nuclease</keyword>
<keyword evidence="1" id="KW-0378">Hydrolase</keyword>
<accession>A0AAD2VPT2</accession>
<comment type="caution">
    <text evidence="1">The sequence shown here is derived from an EMBL/GenBank/DDBJ whole genome shotgun (WGS) entry which is preliminary data.</text>
</comment>
<organism evidence="1">
    <name type="scientific">Providencia rettgeri</name>
    <dbReference type="NCBI Taxonomy" id="587"/>
    <lineage>
        <taxon>Bacteria</taxon>
        <taxon>Pseudomonadati</taxon>
        <taxon>Pseudomonadota</taxon>
        <taxon>Gammaproteobacteria</taxon>
        <taxon>Enterobacterales</taxon>
        <taxon>Morganellaceae</taxon>
        <taxon>Providencia</taxon>
    </lineage>
</organism>
<dbReference type="AlphaFoldDB" id="A0AAD2VPT2"/>
<dbReference type="InterPro" id="IPR032869">
    <property type="entry name" value="WHH_dom_containing"/>
</dbReference>
<proteinExistence type="predicted"/>
<dbReference type="EMBL" id="ABEXCJ050000001">
    <property type="protein sequence ID" value="EMR4587839.1"/>
    <property type="molecule type" value="Genomic_DNA"/>
</dbReference>
<keyword evidence="1" id="KW-0255">Endonuclease</keyword>